<name>A0AAV4W0G6_CAEEX</name>
<dbReference type="AlphaFoldDB" id="A0AAV4W0G6"/>
<sequence length="100" mass="11667">MKNLDYEKYLKLGVGLTRKPDIPSIKFARVIRECNLLFLLVFILISGGIKQVKLSPKRTMTKNIFYNFNIYQNPEKFSDVLNRKKQSWLVGGVMSHKNQC</sequence>
<protein>
    <recommendedName>
        <fullName evidence="3">LAGLIDADG homing endonuclease</fullName>
    </recommendedName>
</protein>
<evidence type="ECO:0008006" key="3">
    <source>
        <dbReference type="Google" id="ProtNLM"/>
    </source>
</evidence>
<dbReference type="EMBL" id="BPLR01015441">
    <property type="protein sequence ID" value="GIY76142.1"/>
    <property type="molecule type" value="Genomic_DNA"/>
</dbReference>
<proteinExistence type="predicted"/>
<gene>
    <name evidence="1" type="ORF">CEXT_371321</name>
</gene>
<evidence type="ECO:0000313" key="1">
    <source>
        <dbReference type="EMBL" id="GIY76142.1"/>
    </source>
</evidence>
<dbReference type="Proteomes" id="UP001054945">
    <property type="component" value="Unassembled WGS sequence"/>
</dbReference>
<evidence type="ECO:0000313" key="2">
    <source>
        <dbReference type="Proteomes" id="UP001054945"/>
    </source>
</evidence>
<comment type="caution">
    <text evidence="1">The sequence shown here is derived from an EMBL/GenBank/DDBJ whole genome shotgun (WGS) entry which is preliminary data.</text>
</comment>
<accession>A0AAV4W0G6</accession>
<reference evidence="1 2" key="1">
    <citation type="submission" date="2021-06" db="EMBL/GenBank/DDBJ databases">
        <title>Caerostris extrusa draft genome.</title>
        <authorList>
            <person name="Kono N."/>
            <person name="Arakawa K."/>
        </authorList>
    </citation>
    <scope>NUCLEOTIDE SEQUENCE [LARGE SCALE GENOMIC DNA]</scope>
</reference>
<keyword evidence="2" id="KW-1185">Reference proteome</keyword>
<organism evidence="1 2">
    <name type="scientific">Caerostris extrusa</name>
    <name type="common">Bark spider</name>
    <name type="synonym">Caerostris bankana</name>
    <dbReference type="NCBI Taxonomy" id="172846"/>
    <lineage>
        <taxon>Eukaryota</taxon>
        <taxon>Metazoa</taxon>
        <taxon>Ecdysozoa</taxon>
        <taxon>Arthropoda</taxon>
        <taxon>Chelicerata</taxon>
        <taxon>Arachnida</taxon>
        <taxon>Araneae</taxon>
        <taxon>Araneomorphae</taxon>
        <taxon>Entelegynae</taxon>
        <taxon>Araneoidea</taxon>
        <taxon>Araneidae</taxon>
        <taxon>Caerostris</taxon>
    </lineage>
</organism>